<protein>
    <submittedName>
        <fullName evidence="6">BamA/TamA family outer membrane protein</fullName>
    </submittedName>
</protein>
<dbReference type="Gene3D" id="2.40.160.50">
    <property type="entry name" value="membrane protein fhac: a member of the omp85/tpsb transporter family"/>
    <property type="match status" value="1"/>
</dbReference>
<comment type="caution">
    <text evidence="6">The sequence shown here is derived from an EMBL/GenBank/DDBJ whole genome shotgun (WGS) entry which is preliminary data.</text>
</comment>
<evidence type="ECO:0000256" key="3">
    <source>
        <dbReference type="ARBA" id="ARBA00023136"/>
    </source>
</evidence>
<organism evidence="6 7">
    <name type="scientific">Croceicoccus esteveae</name>
    <dbReference type="NCBI Taxonomy" id="3075597"/>
    <lineage>
        <taxon>Bacteria</taxon>
        <taxon>Pseudomonadati</taxon>
        <taxon>Pseudomonadota</taxon>
        <taxon>Alphaproteobacteria</taxon>
        <taxon>Sphingomonadales</taxon>
        <taxon>Erythrobacteraceae</taxon>
        <taxon>Croceicoccus</taxon>
    </lineage>
</organism>
<keyword evidence="2" id="KW-1134">Transmembrane beta strand</keyword>
<evidence type="ECO:0000313" key="6">
    <source>
        <dbReference type="EMBL" id="MDT0575301.1"/>
    </source>
</evidence>
<reference evidence="6 7" key="1">
    <citation type="submission" date="2023-09" db="EMBL/GenBank/DDBJ databases">
        <authorList>
            <person name="Rey-Velasco X."/>
        </authorList>
    </citation>
    <scope>NUCLEOTIDE SEQUENCE [LARGE SCALE GENOMIC DNA]</scope>
    <source>
        <strain evidence="6 7">F390</strain>
    </source>
</reference>
<evidence type="ECO:0000313" key="7">
    <source>
        <dbReference type="Proteomes" id="UP001259803"/>
    </source>
</evidence>
<keyword evidence="3" id="KW-0472">Membrane</keyword>
<name>A0ABU2ZGF2_9SPHN</name>
<accession>A0ABU2ZGF2</accession>
<dbReference type="InterPro" id="IPR039910">
    <property type="entry name" value="D15-like"/>
</dbReference>
<evidence type="ECO:0000259" key="5">
    <source>
        <dbReference type="Pfam" id="PF01103"/>
    </source>
</evidence>
<evidence type="ECO:0000256" key="1">
    <source>
        <dbReference type="ARBA" id="ARBA00004370"/>
    </source>
</evidence>
<proteinExistence type="predicted"/>
<feature type="domain" description="Bacterial surface antigen (D15)" evidence="5">
    <location>
        <begin position="482"/>
        <end position="813"/>
    </location>
</feature>
<dbReference type="PANTHER" id="PTHR12815">
    <property type="entry name" value="SORTING AND ASSEMBLY MACHINERY SAMM50 PROTEIN FAMILY MEMBER"/>
    <property type="match status" value="1"/>
</dbReference>
<keyword evidence="7" id="KW-1185">Reference proteome</keyword>
<dbReference type="Gene3D" id="3.10.20.310">
    <property type="entry name" value="membrane protein fhac"/>
    <property type="match status" value="1"/>
</dbReference>
<dbReference type="Pfam" id="PF01103">
    <property type="entry name" value="Omp85"/>
    <property type="match status" value="1"/>
</dbReference>
<comment type="subcellular location">
    <subcellularLocation>
        <location evidence="1">Membrane</location>
    </subcellularLocation>
</comment>
<keyword evidence="2" id="KW-0812">Transmembrane</keyword>
<dbReference type="Proteomes" id="UP001259803">
    <property type="component" value="Unassembled WGS sequence"/>
</dbReference>
<dbReference type="EMBL" id="JAVRHS010000002">
    <property type="protein sequence ID" value="MDT0575301.1"/>
    <property type="molecule type" value="Genomic_DNA"/>
</dbReference>
<dbReference type="InterPro" id="IPR000184">
    <property type="entry name" value="Bac_surfAg_D15"/>
</dbReference>
<feature type="compositionally biased region" description="Acidic residues" evidence="4">
    <location>
        <begin position="712"/>
        <end position="721"/>
    </location>
</feature>
<feature type="region of interest" description="Disordered" evidence="4">
    <location>
        <begin position="703"/>
        <end position="722"/>
    </location>
</feature>
<dbReference type="PANTHER" id="PTHR12815:SF42">
    <property type="entry name" value="BACTERIAL SURFACE ANTIGEN (D15) DOMAIN-CONTAINING PROTEIN"/>
    <property type="match status" value="1"/>
</dbReference>
<evidence type="ECO:0000256" key="2">
    <source>
        <dbReference type="ARBA" id="ARBA00022452"/>
    </source>
</evidence>
<sequence>MVGQSGGSSCDNDGMDGLQVTETQIASFGKCLVAGASLIVLAFAGAVGAQEQTGDVPVSAADPADAVDLDTLPIPPAPADADLPEVPTIISREELRAAVPELDARNDPALDEPLETIAEFEQRLADEGFVGQDQAGEKEGAESLADGVLSAPLTPADDAAPLDVPALADGDPVEEIGDAPVRDAELVAPLEPIGSFEVEPVQFAEDVNASETQTIAYDVRLTGLEEVDDLSDANLRDMFNDLSVLEDGDGKAQNIAQISARLEQDGELISNILASQGWFNAFVTTRIDRGEQDGGQALAAVIEVQPNQRYDFSAIDVQAGPTQPADLVRDNLALEVGAPIIAARVLAAEARVAVALPRNGYPFAQVGARDILLDRDTADGVYTLPVETGPRSVFGGIETAGDLAFDADHVATLARFERGEVYDSDLVDDLRQALVATGLFNTVTVVPQQTGEEAGGGTQYASLLVTQDEGPPRTIAGSGGYGTGQGVRVEATWTHRNLFPPEGALIVGAVAGTKEQGAGVTFRRSNAGRRDRAFQIVGEALHSDYDAFEAYTGRLSARVSYDSTSIWQKRFTYAYGAQLLGTNEQDFDRVAGERVRRTFFIAGLVGQLGFDTTDSLLDPTDGFRVTALVEPEGSLQDGFRGYVRTRLDGSAYRSFGSSFVLAGRIAAGSIQGIDRFALAPSRRFYAGGGGSVRGFGYQELGPKVLEPNPNFDPEDPDDEDDPLRVRPIGGRSFNEAAAEVRYRFGNYGIVAFVDAGQVYEKSLPDASDIRFGAGIGGRFYTNFGPLRLDVATPINRQEGESRFAVYVSIGQAF</sequence>
<evidence type="ECO:0000256" key="4">
    <source>
        <dbReference type="SAM" id="MobiDB-lite"/>
    </source>
</evidence>
<gene>
    <name evidence="6" type="ORF">RM533_03785</name>
</gene>